<name>A0A034UY66_BACDO</name>
<sequence length="147" mass="16744">KKSDLQTRLIRHFGLSDAEFSDDESSAGQYEDVESVGPRVRNISHFTLRDIEDSITSFTGTDSLDVNQWVIEFEDNAATVGWNELQMFIYAKQLLKGAAKSFIRGVSGIRNWSSLKKILVEEFGVKLSSAEIHNRLRNRRKKVSESF</sequence>
<reference evidence="1" key="1">
    <citation type="journal article" date="2014" name="BMC Genomics">
        <title>Characterizing the developmental transcriptome of the oriental fruit fly, Bactrocera dorsalis (Diptera: Tephritidae) through comparative genomic analysis with Drosophila melanogaster utilizing modENCODE datasets.</title>
        <authorList>
            <person name="Geib S.M."/>
            <person name="Calla B."/>
            <person name="Hall B."/>
            <person name="Hou S."/>
            <person name="Manoukis N.C."/>
        </authorList>
    </citation>
    <scope>NUCLEOTIDE SEQUENCE</scope>
    <source>
        <strain evidence="1">Punador</strain>
    </source>
</reference>
<protein>
    <submittedName>
        <fullName evidence="1">Uncharacterized protein</fullName>
    </submittedName>
</protein>
<feature type="non-terminal residue" evidence="1">
    <location>
        <position position="1"/>
    </location>
</feature>
<evidence type="ECO:0000313" key="1">
    <source>
        <dbReference type="EMBL" id="JAC35951.1"/>
    </source>
</evidence>
<dbReference type="OrthoDB" id="3863715at2759"/>
<accession>A0A034UY66</accession>
<proteinExistence type="predicted"/>
<feature type="non-terminal residue" evidence="1">
    <location>
        <position position="147"/>
    </location>
</feature>
<dbReference type="EMBL" id="GAKP01023003">
    <property type="protein sequence ID" value="JAC35951.1"/>
    <property type="molecule type" value="Transcribed_RNA"/>
</dbReference>
<organism evidence="1">
    <name type="scientific">Bactrocera dorsalis</name>
    <name type="common">Oriental fruit fly</name>
    <name type="synonym">Dacus dorsalis</name>
    <dbReference type="NCBI Taxonomy" id="27457"/>
    <lineage>
        <taxon>Eukaryota</taxon>
        <taxon>Metazoa</taxon>
        <taxon>Ecdysozoa</taxon>
        <taxon>Arthropoda</taxon>
        <taxon>Hexapoda</taxon>
        <taxon>Insecta</taxon>
        <taxon>Pterygota</taxon>
        <taxon>Neoptera</taxon>
        <taxon>Endopterygota</taxon>
        <taxon>Diptera</taxon>
        <taxon>Brachycera</taxon>
        <taxon>Muscomorpha</taxon>
        <taxon>Tephritoidea</taxon>
        <taxon>Tephritidae</taxon>
        <taxon>Bactrocera</taxon>
        <taxon>Bactrocera</taxon>
    </lineage>
</organism>
<dbReference type="AlphaFoldDB" id="A0A034UY66"/>